<dbReference type="AlphaFoldDB" id="A0A380JSV2"/>
<dbReference type="Proteomes" id="UP000254461">
    <property type="component" value="Unassembled WGS sequence"/>
</dbReference>
<evidence type="ECO:0000256" key="1">
    <source>
        <dbReference type="SAM" id="Phobius"/>
    </source>
</evidence>
<feature type="transmembrane region" description="Helical" evidence="1">
    <location>
        <begin position="27"/>
        <end position="49"/>
    </location>
</feature>
<dbReference type="EMBL" id="UHFF01000002">
    <property type="protein sequence ID" value="SUN46965.1"/>
    <property type="molecule type" value="Genomic_DNA"/>
</dbReference>
<evidence type="ECO:0000313" key="2">
    <source>
        <dbReference type="EMBL" id="SUN46965.1"/>
    </source>
</evidence>
<keyword evidence="1" id="KW-1133">Transmembrane helix</keyword>
<gene>
    <name evidence="2" type="ORF">NCTC12092_01260</name>
</gene>
<protein>
    <submittedName>
        <fullName evidence="2">Maltodextrose utilization protein MalA</fullName>
    </submittedName>
</protein>
<dbReference type="RefSeq" id="WP_115251087.1">
    <property type="nucleotide sequence ID" value="NZ_UHFF01000002.1"/>
</dbReference>
<accession>A0A380JSV2</accession>
<evidence type="ECO:0000313" key="3">
    <source>
        <dbReference type="Proteomes" id="UP000254461"/>
    </source>
</evidence>
<organism evidence="2 3">
    <name type="scientific">Streptococcus equi subsp. equi</name>
    <dbReference type="NCBI Taxonomy" id="148942"/>
    <lineage>
        <taxon>Bacteria</taxon>
        <taxon>Bacillati</taxon>
        <taxon>Bacillota</taxon>
        <taxon>Bacilli</taxon>
        <taxon>Lactobacillales</taxon>
        <taxon>Streptococcaceae</taxon>
        <taxon>Streptococcus</taxon>
    </lineage>
</organism>
<reference evidence="2 3" key="1">
    <citation type="submission" date="2018-06" db="EMBL/GenBank/DDBJ databases">
        <authorList>
            <consortium name="Pathogen Informatics"/>
            <person name="Doyle S."/>
        </authorList>
    </citation>
    <scope>NUCLEOTIDE SEQUENCE [LARGE SCALE GENOMIC DNA]</scope>
    <source>
        <strain evidence="2 3">NCTC12092</strain>
    </source>
</reference>
<feature type="transmembrane region" description="Helical" evidence="1">
    <location>
        <begin position="216"/>
        <end position="240"/>
    </location>
</feature>
<proteinExistence type="predicted"/>
<name>A0A380JSV2_9STRE</name>
<keyword evidence="1" id="KW-0812">Transmembrane</keyword>
<sequence length="276" mass="31067">MTNDRFPISYTTIIFSPKMIFARRSAFLWWQNVILVIFLNALVLMPITLHYASLKSYPLEHIVSNGLDSLTEKTYHALTQGTIWHDRYDGKTVLIEDTAAVVAILPTQEMLEELKEDQRSQLILTETSWTLSFPDGQRLTAKVKGNKERLTRLTSLEAAKAFVNQQWYNSNRAAVLAFLLLVASSVVYLGAGLVIGIGSLSLLLTRSAKLFSLKSYSECLGLLVNCFGLPTLLAVLISFWVHNPIVIMNSQVFGTLLMLVLVFYKTQFRDEEQALA</sequence>
<keyword evidence="1" id="KW-0472">Membrane</keyword>
<feature type="transmembrane region" description="Helical" evidence="1">
    <location>
        <begin position="173"/>
        <end position="204"/>
    </location>
</feature>
<feature type="transmembrane region" description="Helical" evidence="1">
    <location>
        <begin position="246"/>
        <end position="264"/>
    </location>
</feature>